<evidence type="ECO:0000313" key="1">
    <source>
        <dbReference type="EMBL" id="MCG4958878.1"/>
    </source>
</evidence>
<dbReference type="RefSeq" id="WP_195328729.1">
    <property type="nucleotide sequence ID" value="NZ_BAABYK010000001.1"/>
</dbReference>
<protein>
    <submittedName>
        <fullName evidence="1">Uncharacterized protein</fullName>
    </submittedName>
</protein>
<evidence type="ECO:0000313" key="2">
    <source>
        <dbReference type="Proteomes" id="UP001199750"/>
    </source>
</evidence>
<organism evidence="1 2">
    <name type="scientific">Odoribacter splanchnicus</name>
    <dbReference type="NCBI Taxonomy" id="28118"/>
    <lineage>
        <taxon>Bacteria</taxon>
        <taxon>Pseudomonadati</taxon>
        <taxon>Bacteroidota</taxon>
        <taxon>Bacteroidia</taxon>
        <taxon>Bacteroidales</taxon>
        <taxon>Odoribacteraceae</taxon>
        <taxon>Odoribacter</taxon>
    </lineage>
</organism>
<proteinExistence type="predicted"/>
<dbReference type="EMBL" id="JAKNDN010000005">
    <property type="protein sequence ID" value="MCG4958878.1"/>
    <property type="molecule type" value="Genomic_DNA"/>
</dbReference>
<reference evidence="1" key="1">
    <citation type="submission" date="2022-01" db="EMBL/GenBank/DDBJ databases">
        <title>Collection of gut derived symbiotic bacterial strains cultured from healthy donors.</title>
        <authorList>
            <person name="Lin H."/>
            <person name="Kohout C."/>
            <person name="Waligurski E."/>
            <person name="Pamer E.G."/>
        </authorList>
    </citation>
    <scope>NUCLEOTIDE SEQUENCE</scope>
    <source>
        <strain evidence="1">DFI.1.149</strain>
    </source>
</reference>
<name>A0AAW5C7Y9_9BACT</name>
<gene>
    <name evidence="1" type="ORF">L0P03_03280</name>
</gene>
<dbReference type="PROSITE" id="PS51257">
    <property type="entry name" value="PROKAR_LIPOPROTEIN"/>
    <property type="match status" value="1"/>
</dbReference>
<accession>A0AAW5C7Y9</accession>
<dbReference type="Proteomes" id="UP001199750">
    <property type="component" value="Unassembled WGS sequence"/>
</dbReference>
<dbReference type="AlphaFoldDB" id="A0AAW5C7Y9"/>
<sequence>MKNIFIIINIILLVSCFSQQQQYVQEIKNLQSEIIQLPVKGLVIQQQKIECFHVDKPNILKLVVYADSLECTVCAINHINSWKPLINYAKRFDDRLRFCFIFSPQKKDLFDTKLLIVRQMFDYPILLDTLREFEKLNPHLPKNRALHTFLLDENNNVILVGNPLHNKKIEEMFYKIVEEKLGTSQQSPAKED</sequence>
<comment type="caution">
    <text evidence="1">The sequence shown here is derived from an EMBL/GenBank/DDBJ whole genome shotgun (WGS) entry which is preliminary data.</text>
</comment>